<organism evidence="2 3">
    <name type="scientific">Candidatus Giovannonibacteria bacterium RIFCSPLOWO2_01_FULL_46_32</name>
    <dbReference type="NCBI Taxonomy" id="1798353"/>
    <lineage>
        <taxon>Bacteria</taxon>
        <taxon>Candidatus Giovannoniibacteriota</taxon>
    </lineage>
</organism>
<dbReference type="InterPro" id="IPR003832">
    <property type="entry name" value="DUF212"/>
</dbReference>
<dbReference type="Proteomes" id="UP000177346">
    <property type="component" value="Unassembled WGS sequence"/>
</dbReference>
<evidence type="ECO:0000256" key="1">
    <source>
        <dbReference type="SAM" id="Phobius"/>
    </source>
</evidence>
<dbReference type="AlphaFoldDB" id="A0A1F5XGE8"/>
<feature type="transmembrane region" description="Helical" evidence="1">
    <location>
        <begin position="6"/>
        <end position="24"/>
    </location>
</feature>
<reference evidence="2 3" key="1">
    <citation type="journal article" date="2016" name="Nat. Commun.">
        <title>Thousands of microbial genomes shed light on interconnected biogeochemical processes in an aquifer system.</title>
        <authorList>
            <person name="Anantharaman K."/>
            <person name="Brown C.T."/>
            <person name="Hug L.A."/>
            <person name="Sharon I."/>
            <person name="Castelle C.J."/>
            <person name="Probst A.J."/>
            <person name="Thomas B.C."/>
            <person name="Singh A."/>
            <person name="Wilkins M.J."/>
            <person name="Karaoz U."/>
            <person name="Brodie E.L."/>
            <person name="Williams K.H."/>
            <person name="Hubbard S.S."/>
            <person name="Banfield J.F."/>
        </authorList>
    </citation>
    <scope>NUCLEOTIDE SEQUENCE [LARGE SCALE GENOMIC DNA]</scope>
</reference>
<evidence type="ECO:0008006" key="4">
    <source>
        <dbReference type="Google" id="ProtNLM"/>
    </source>
</evidence>
<name>A0A1F5XGE8_9BACT</name>
<proteinExistence type="predicted"/>
<gene>
    <name evidence="2" type="ORF">A3B19_01115</name>
</gene>
<sequence>MKFVLIPLLSVAVCQVIKFIIYFWHGGKLAKGSILWEGFWVAKFPSSHSALIASSLYLVWLNSGFNAIFGFAFIVSLILVYGLLEDKKRQGVWESYIIKSKDDELRKIVIDRKLYEFSGHTLFEIATGAIIGLITAFLFI</sequence>
<keyword evidence="1" id="KW-1133">Transmembrane helix</keyword>
<feature type="transmembrane region" description="Helical" evidence="1">
    <location>
        <begin position="36"/>
        <end position="59"/>
    </location>
</feature>
<dbReference type="Pfam" id="PF02681">
    <property type="entry name" value="DUF212"/>
    <property type="match status" value="1"/>
</dbReference>
<protein>
    <recommendedName>
        <fullName evidence="4">Acid phosphatase</fullName>
    </recommendedName>
</protein>
<feature type="transmembrane region" description="Helical" evidence="1">
    <location>
        <begin position="65"/>
        <end position="84"/>
    </location>
</feature>
<evidence type="ECO:0000313" key="2">
    <source>
        <dbReference type="EMBL" id="OGF87014.1"/>
    </source>
</evidence>
<feature type="transmembrane region" description="Helical" evidence="1">
    <location>
        <begin position="121"/>
        <end position="139"/>
    </location>
</feature>
<accession>A0A1F5XGE8</accession>
<dbReference type="EMBL" id="MFIF01000009">
    <property type="protein sequence ID" value="OGF87014.1"/>
    <property type="molecule type" value="Genomic_DNA"/>
</dbReference>
<comment type="caution">
    <text evidence="2">The sequence shown here is derived from an EMBL/GenBank/DDBJ whole genome shotgun (WGS) entry which is preliminary data.</text>
</comment>
<keyword evidence="1" id="KW-0472">Membrane</keyword>
<evidence type="ECO:0000313" key="3">
    <source>
        <dbReference type="Proteomes" id="UP000177346"/>
    </source>
</evidence>
<keyword evidence="1" id="KW-0812">Transmembrane</keyword>